<accession>A0A5S6Q281</accession>
<evidence type="ECO:0000256" key="1">
    <source>
        <dbReference type="SAM" id="MobiDB-lite"/>
    </source>
</evidence>
<reference evidence="3" key="1">
    <citation type="submission" date="2019-12" db="UniProtKB">
        <authorList>
            <consortium name="WormBaseParasite"/>
        </authorList>
    </citation>
    <scope>IDENTIFICATION</scope>
</reference>
<dbReference type="Proteomes" id="UP000046395">
    <property type="component" value="Unassembled WGS sequence"/>
</dbReference>
<feature type="compositionally biased region" description="Polar residues" evidence="1">
    <location>
        <begin position="205"/>
        <end position="219"/>
    </location>
</feature>
<sequence length="238" mass="25354">MAVGQAPKPAPRKRNQWKRDTQKEEQSGAHAGRHKSSADFNAYLVNGKGLSAAGRRHASASSLLVTGSSCCPSSTGQFFSAEDSVHCTSPAPCASQEAMRQRTLSGCRSISLCKMTSTGLGDSNARLDDVRPLELHALSAILLYEAQSLPNCYFSSDDDSPCSFPSASSSNIRMEFEIACAALHLMRTNLGKRSAEGLLLLSSSNRPSDAASAGQSSRGNDGRMQISLARWGRQRVGV</sequence>
<name>A0A5S6Q281_TRIMR</name>
<proteinExistence type="predicted"/>
<evidence type="ECO:0000313" key="3">
    <source>
        <dbReference type="WBParaSite" id="TMUE_0000001249.1"/>
    </source>
</evidence>
<keyword evidence="2" id="KW-1185">Reference proteome</keyword>
<feature type="region of interest" description="Disordered" evidence="1">
    <location>
        <begin position="1"/>
        <end position="35"/>
    </location>
</feature>
<dbReference type="AlphaFoldDB" id="A0A5S6Q281"/>
<protein>
    <submittedName>
        <fullName evidence="3">Uncharacterized protein</fullName>
    </submittedName>
</protein>
<feature type="compositionally biased region" description="Basic and acidic residues" evidence="1">
    <location>
        <begin position="17"/>
        <end position="27"/>
    </location>
</feature>
<evidence type="ECO:0000313" key="2">
    <source>
        <dbReference type="Proteomes" id="UP000046395"/>
    </source>
</evidence>
<feature type="region of interest" description="Disordered" evidence="1">
    <location>
        <begin position="205"/>
        <end position="224"/>
    </location>
</feature>
<dbReference type="WBParaSite" id="TMUE_0000001249.1">
    <property type="protein sequence ID" value="TMUE_0000001249.1"/>
    <property type="gene ID" value="WBGene00297153"/>
</dbReference>
<organism evidence="2 3">
    <name type="scientific">Trichuris muris</name>
    <name type="common">Mouse whipworm</name>
    <dbReference type="NCBI Taxonomy" id="70415"/>
    <lineage>
        <taxon>Eukaryota</taxon>
        <taxon>Metazoa</taxon>
        <taxon>Ecdysozoa</taxon>
        <taxon>Nematoda</taxon>
        <taxon>Enoplea</taxon>
        <taxon>Dorylaimia</taxon>
        <taxon>Trichinellida</taxon>
        <taxon>Trichuridae</taxon>
        <taxon>Trichuris</taxon>
    </lineage>
</organism>